<evidence type="ECO:0000313" key="1">
    <source>
        <dbReference type="EMBL" id="MCH87526.1"/>
    </source>
</evidence>
<gene>
    <name evidence="1" type="ORF">A2U01_0008397</name>
</gene>
<evidence type="ECO:0000313" key="2">
    <source>
        <dbReference type="Proteomes" id="UP000265520"/>
    </source>
</evidence>
<sequence length="152" mass="16947">GGVFGAYIVYLGPNAISWSCNKQSTVTRSSTEVEYRTIATTTAEILWLRQLLHDLGVVLNQPPTIFSDNIGATYLCSNPVFNTRMKYLAIDYHFVRDLVAENKLQVSHVPSSHQFADLLTKPISSPRHNFLKSKIGVIEPSSVLQWRIGVVA</sequence>
<dbReference type="PANTHER" id="PTHR11439:SF455">
    <property type="entry name" value="RLK (RECEPTOR-LIKE PROTEIN KINASE) 8, PUTATIVE-RELATED"/>
    <property type="match status" value="1"/>
</dbReference>
<name>A0A392MJ42_9FABA</name>
<protein>
    <submittedName>
        <fullName evidence="1">Retrovirus-related Pol polyprotein from transposon TNT 1-94</fullName>
    </submittedName>
</protein>
<accession>A0A392MJ42</accession>
<dbReference type="EMBL" id="LXQA010012379">
    <property type="protein sequence ID" value="MCH87526.1"/>
    <property type="molecule type" value="Genomic_DNA"/>
</dbReference>
<organism evidence="1 2">
    <name type="scientific">Trifolium medium</name>
    <dbReference type="NCBI Taxonomy" id="97028"/>
    <lineage>
        <taxon>Eukaryota</taxon>
        <taxon>Viridiplantae</taxon>
        <taxon>Streptophyta</taxon>
        <taxon>Embryophyta</taxon>
        <taxon>Tracheophyta</taxon>
        <taxon>Spermatophyta</taxon>
        <taxon>Magnoliopsida</taxon>
        <taxon>eudicotyledons</taxon>
        <taxon>Gunneridae</taxon>
        <taxon>Pentapetalae</taxon>
        <taxon>rosids</taxon>
        <taxon>fabids</taxon>
        <taxon>Fabales</taxon>
        <taxon>Fabaceae</taxon>
        <taxon>Papilionoideae</taxon>
        <taxon>50 kb inversion clade</taxon>
        <taxon>NPAAA clade</taxon>
        <taxon>Hologalegina</taxon>
        <taxon>IRL clade</taxon>
        <taxon>Trifolieae</taxon>
        <taxon>Trifolium</taxon>
    </lineage>
</organism>
<keyword evidence="2" id="KW-1185">Reference proteome</keyword>
<comment type="caution">
    <text evidence="1">The sequence shown here is derived from an EMBL/GenBank/DDBJ whole genome shotgun (WGS) entry which is preliminary data.</text>
</comment>
<dbReference type="Proteomes" id="UP000265520">
    <property type="component" value="Unassembled WGS sequence"/>
</dbReference>
<feature type="non-terminal residue" evidence="1">
    <location>
        <position position="1"/>
    </location>
</feature>
<dbReference type="PANTHER" id="PTHR11439">
    <property type="entry name" value="GAG-POL-RELATED RETROTRANSPOSON"/>
    <property type="match status" value="1"/>
</dbReference>
<dbReference type="CDD" id="cd09272">
    <property type="entry name" value="RNase_HI_RT_Ty1"/>
    <property type="match status" value="1"/>
</dbReference>
<dbReference type="AlphaFoldDB" id="A0A392MJ42"/>
<proteinExistence type="predicted"/>
<reference evidence="1 2" key="1">
    <citation type="journal article" date="2018" name="Front. Plant Sci.">
        <title>Red Clover (Trifolium pratense) and Zigzag Clover (T. medium) - A Picture of Genomic Similarities and Differences.</title>
        <authorList>
            <person name="Dluhosova J."/>
            <person name="Istvanek J."/>
            <person name="Nedelnik J."/>
            <person name="Repkova J."/>
        </authorList>
    </citation>
    <scope>NUCLEOTIDE SEQUENCE [LARGE SCALE GENOMIC DNA]</scope>
    <source>
        <strain evidence="2">cv. 10/8</strain>
        <tissue evidence="1">Leaf</tissue>
    </source>
</reference>